<keyword evidence="16" id="KW-1185">Reference proteome</keyword>
<keyword evidence="6 13" id="KW-1133">Transmembrane helix</keyword>
<evidence type="ECO:0000259" key="14">
    <source>
        <dbReference type="PROSITE" id="PS50262"/>
    </source>
</evidence>
<sequence length="137" mass="15346">MNITLQAFLLSISWFLSFLVTLISLVLISKLQFCGSNIIDHFFCDVAPILELSCSDTSLVKLEIYVCSVPIVLLPFLFITGSYISIFVNIIQISSTTGRQKAFSTCSSHLIVVCMPILWNALCRVCRTNKPLLSKYE</sequence>
<evidence type="ECO:0000313" key="15">
    <source>
        <dbReference type="EMBL" id="CAI9560279.1"/>
    </source>
</evidence>
<evidence type="ECO:0000256" key="1">
    <source>
        <dbReference type="ARBA" id="ARBA00004651"/>
    </source>
</evidence>
<keyword evidence="11" id="KW-0325">Glycoprotein</keyword>
<dbReference type="PANTHER" id="PTHR24242:SF253">
    <property type="entry name" value="OLFACTORY RECEPTOR-RELATED"/>
    <property type="match status" value="1"/>
</dbReference>
<comment type="caution">
    <text evidence="15">The sequence shown here is derived from an EMBL/GenBank/DDBJ whole genome shotgun (WGS) entry which is preliminary data.</text>
</comment>
<dbReference type="PANTHER" id="PTHR24242">
    <property type="entry name" value="G-PROTEIN COUPLED RECEPTOR"/>
    <property type="match status" value="1"/>
</dbReference>
<protein>
    <recommendedName>
        <fullName evidence="14">G-protein coupled receptors family 1 profile domain-containing protein</fullName>
    </recommendedName>
</protein>
<keyword evidence="9" id="KW-1015">Disulfide bond</keyword>
<keyword evidence="5" id="KW-0552">Olfaction</keyword>
<comment type="subcellular location">
    <subcellularLocation>
        <location evidence="1">Cell membrane</location>
        <topology evidence="1">Multi-pass membrane protein</topology>
    </subcellularLocation>
</comment>
<dbReference type="PROSITE" id="PS50262">
    <property type="entry name" value="G_PROTEIN_RECEP_F1_2"/>
    <property type="match status" value="1"/>
</dbReference>
<evidence type="ECO:0000256" key="6">
    <source>
        <dbReference type="ARBA" id="ARBA00022989"/>
    </source>
</evidence>
<keyword evidence="4 13" id="KW-0812">Transmembrane</keyword>
<evidence type="ECO:0000256" key="11">
    <source>
        <dbReference type="ARBA" id="ARBA00023180"/>
    </source>
</evidence>
<evidence type="ECO:0000256" key="8">
    <source>
        <dbReference type="ARBA" id="ARBA00023136"/>
    </source>
</evidence>
<keyword evidence="8 13" id="KW-0472">Membrane</keyword>
<evidence type="ECO:0000256" key="3">
    <source>
        <dbReference type="ARBA" id="ARBA00022606"/>
    </source>
</evidence>
<evidence type="ECO:0000256" key="4">
    <source>
        <dbReference type="ARBA" id="ARBA00022692"/>
    </source>
</evidence>
<reference evidence="15" key="1">
    <citation type="submission" date="2023-05" db="EMBL/GenBank/DDBJ databases">
        <authorList>
            <person name="Stuckert A."/>
        </authorList>
    </citation>
    <scope>NUCLEOTIDE SEQUENCE</scope>
</reference>
<keyword evidence="12" id="KW-0807">Transducer</keyword>
<proteinExistence type="predicted"/>
<evidence type="ECO:0000313" key="16">
    <source>
        <dbReference type="Proteomes" id="UP001162483"/>
    </source>
</evidence>
<evidence type="ECO:0000256" key="7">
    <source>
        <dbReference type="ARBA" id="ARBA00023040"/>
    </source>
</evidence>
<evidence type="ECO:0000256" key="5">
    <source>
        <dbReference type="ARBA" id="ARBA00022725"/>
    </source>
</evidence>
<keyword evidence="2" id="KW-1003">Cell membrane</keyword>
<feature type="domain" description="G-protein coupled receptors family 1 profile" evidence="14">
    <location>
        <begin position="1"/>
        <end position="113"/>
    </location>
</feature>
<dbReference type="PRINTS" id="PR00245">
    <property type="entry name" value="OLFACTORYR"/>
</dbReference>
<evidence type="ECO:0000256" key="13">
    <source>
        <dbReference type="SAM" id="Phobius"/>
    </source>
</evidence>
<dbReference type="InterPro" id="IPR017452">
    <property type="entry name" value="GPCR_Rhodpsn_7TM"/>
</dbReference>
<evidence type="ECO:0000256" key="2">
    <source>
        <dbReference type="ARBA" id="ARBA00022475"/>
    </source>
</evidence>
<dbReference type="InterPro" id="IPR050939">
    <property type="entry name" value="Olfactory_GPCR1"/>
</dbReference>
<gene>
    <name evidence="15" type="ORF">SPARVUS_LOCUS5226118</name>
</gene>
<dbReference type="SUPFAM" id="SSF81321">
    <property type="entry name" value="Family A G protein-coupled receptor-like"/>
    <property type="match status" value="1"/>
</dbReference>
<evidence type="ECO:0000256" key="12">
    <source>
        <dbReference type="ARBA" id="ARBA00023224"/>
    </source>
</evidence>
<dbReference type="EMBL" id="CATNWA010010671">
    <property type="protein sequence ID" value="CAI9560279.1"/>
    <property type="molecule type" value="Genomic_DNA"/>
</dbReference>
<dbReference type="InterPro" id="IPR000725">
    <property type="entry name" value="Olfact_rcpt"/>
</dbReference>
<feature type="transmembrane region" description="Helical" evidence="13">
    <location>
        <begin position="7"/>
        <end position="28"/>
    </location>
</feature>
<keyword evidence="10" id="KW-0675">Receptor</keyword>
<dbReference type="Pfam" id="PF13853">
    <property type="entry name" value="7tm_4"/>
    <property type="match status" value="1"/>
</dbReference>
<organism evidence="15 16">
    <name type="scientific">Staurois parvus</name>
    <dbReference type="NCBI Taxonomy" id="386267"/>
    <lineage>
        <taxon>Eukaryota</taxon>
        <taxon>Metazoa</taxon>
        <taxon>Chordata</taxon>
        <taxon>Craniata</taxon>
        <taxon>Vertebrata</taxon>
        <taxon>Euteleostomi</taxon>
        <taxon>Amphibia</taxon>
        <taxon>Batrachia</taxon>
        <taxon>Anura</taxon>
        <taxon>Neobatrachia</taxon>
        <taxon>Ranoidea</taxon>
        <taxon>Ranidae</taxon>
        <taxon>Staurois</taxon>
    </lineage>
</organism>
<keyword evidence="7" id="KW-0297">G-protein coupled receptor</keyword>
<keyword evidence="3" id="KW-0716">Sensory transduction</keyword>
<evidence type="ECO:0000256" key="10">
    <source>
        <dbReference type="ARBA" id="ARBA00023170"/>
    </source>
</evidence>
<name>A0ABN9CJF1_9NEOB</name>
<dbReference type="Proteomes" id="UP001162483">
    <property type="component" value="Unassembled WGS sequence"/>
</dbReference>
<feature type="transmembrane region" description="Helical" evidence="13">
    <location>
        <begin position="69"/>
        <end position="90"/>
    </location>
</feature>
<evidence type="ECO:0000256" key="9">
    <source>
        <dbReference type="ARBA" id="ARBA00023157"/>
    </source>
</evidence>
<dbReference type="Gene3D" id="1.20.1070.10">
    <property type="entry name" value="Rhodopsin 7-helix transmembrane proteins"/>
    <property type="match status" value="1"/>
</dbReference>
<accession>A0ABN9CJF1</accession>